<dbReference type="PANTHER" id="PTHR30373">
    <property type="entry name" value="UPF0603 PROTEIN YGCG"/>
    <property type="match status" value="1"/>
</dbReference>
<dbReference type="RefSeq" id="WP_307153746.1">
    <property type="nucleotide sequence ID" value="NZ_JAUSUK010000001.1"/>
</dbReference>
<name>A0ABU0C5P5_9BRAD</name>
<keyword evidence="4" id="KW-1185">Reference proteome</keyword>
<organism evidence="3 4">
    <name type="scientific">Rhodopseudomonas julia</name>
    <dbReference type="NCBI Taxonomy" id="200617"/>
    <lineage>
        <taxon>Bacteria</taxon>
        <taxon>Pseudomonadati</taxon>
        <taxon>Pseudomonadota</taxon>
        <taxon>Alphaproteobacteria</taxon>
        <taxon>Hyphomicrobiales</taxon>
        <taxon>Nitrobacteraceae</taxon>
        <taxon>Rhodopseudomonas</taxon>
    </lineage>
</organism>
<comment type="caution">
    <text evidence="3">The sequence shown here is derived from an EMBL/GenBank/DDBJ whole genome shotgun (WGS) entry which is preliminary data.</text>
</comment>
<dbReference type="Gene3D" id="3.10.310.50">
    <property type="match status" value="1"/>
</dbReference>
<evidence type="ECO:0000256" key="1">
    <source>
        <dbReference type="SAM" id="Phobius"/>
    </source>
</evidence>
<evidence type="ECO:0000313" key="4">
    <source>
        <dbReference type="Proteomes" id="UP001230253"/>
    </source>
</evidence>
<accession>A0ABU0C5P5</accession>
<sequence length="230" mass="24796">MAILDPTEHARIAEAIRTAESGTSGEIFAVAAETSDSYRFIPLLWAALATLFAGIAVAFLYPLAEAWLTAPAPGNEWLAQSHDLWGDALDARVVAAGEIVLLILLGLLASLPSLRPLLVPEFVRRQRAERHAMQQFMAHNLHGTAGRTGILIFVSLAERYAAIIADQGIDAHVDQSVWDEIVAELIEDSRKGALADGLVKAITACGKILEEHIPAGQENPNELPDKLVEV</sequence>
<feature type="domain" description="TPM" evidence="2">
    <location>
        <begin position="119"/>
        <end position="207"/>
    </location>
</feature>
<keyword evidence="1" id="KW-1133">Transmembrane helix</keyword>
<dbReference type="EMBL" id="JAUSUK010000001">
    <property type="protein sequence ID" value="MDQ0325562.1"/>
    <property type="molecule type" value="Genomic_DNA"/>
</dbReference>
<proteinExistence type="predicted"/>
<evidence type="ECO:0000259" key="2">
    <source>
        <dbReference type="Pfam" id="PF04536"/>
    </source>
</evidence>
<dbReference type="Proteomes" id="UP001230253">
    <property type="component" value="Unassembled WGS sequence"/>
</dbReference>
<protein>
    <submittedName>
        <fullName evidence="3">Membrane protein</fullName>
    </submittedName>
</protein>
<dbReference type="InterPro" id="IPR007621">
    <property type="entry name" value="TPM_dom"/>
</dbReference>
<dbReference type="Pfam" id="PF04536">
    <property type="entry name" value="TPM_phosphatase"/>
    <property type="match status" value="1"/>
</dbReference>
<feature type="transmembrane region" description="Helical" evidence="1">
    <location>
        <begin position="99"/>
        <end position="118"/>
    </location>
</feature>
<evidence type="ECO:0000313" key="3">
    <source>
        <dbReference type="EMBL" id="MDQ0325562.1"/>
    </source>
</evidence>
<keyword evidence="1" id="KW-0472">Membrane</keyword>
<dbReference type="PANTHER" id="PTHR30373:SF8">
    <property type="entry name" value="BLL7265 PROTEIN"/>
    <property type="match status" value="1"/>
</dbReference>
<gene>
    <name evidence="3" type="ORF">J2R99_001411</name>
</gene>
<reference evidence="3 4" key="1">
    <citation type="submission" date="2023-07" db="EMBL/GenBank/DDBJ databases">
        <title>Genomic Encyclopedia of Type Strains, Phase IV (KMG-IV): sequencing the most valuable type-strain genomes for metagenomic binning, comparative biology and taxonomic classification.</title>
        <authorList>
            <person name="Goeker M."/>
        </authorList>
    </citation>
    <scope>NUCLEOTIDE SEQUENCE [LARGE SCALE GENOMIC DNA]</scope>
    <source>
        <strain evidence="3 4">DSM 11549</strain>
    </source>
</reference>
<feature type="transmembrane region" description="Helical" evidence="1">
    <location>
        <begin position="43"/>
        <end position="64"/>
    </location>
</feature>
<keyword evidence="1" id="KW-0812">Transmembrane</keyword>